<gene>
    <name evidence="1" type="ORF">B0T22DRAFT_447847</name>
</gene>
<dbReference type="Proteomes" id="UP001270362">
    <property type="component" value="Unassembled WGS sequence"/>
</dbReference>
<keyword evidence="2" id="KW-1185">Reference proteome</keyword>
<name>A0AAE0XG02_9PEZI</name>
<reference evidence="1" key="1">
    <citation type="journal article" date="2023" name="Mol. Phylogenet. Evol.">
        <title>Genome-scale phylogeny and comparative genomics of the fungal order Sordariales.</title>
        <authorList>
            <person name="Hensen N."/>
            <person name="Bonometti L."/>
            <person name="Westerberg I."/>
            <person name="Brannstrom I.O."/>
            <person name="Guillou S."/>
            <person name="Cros-Aarteil S."/>
            <person name="Calhoun S."/>
            <person name="Haridas S."/>
            <person name="Kuo A."/>
            <person name="Mondo S."/>
            <person name="Pangilinan J."/>
            <person name="Riley R."/>
            <person name="LaButti K."/>
            <person name="Andreopoulos B."/>
            <person name="Lipzen A."/>
            <person name="Chen C."/>
            <person name="Yan M."/>
            <person name="Daum C."/>
            <person name="Ng V."/>
            <person name="Clum A."/>
            <person name="Steindorff A."/>
            <person name="Ohm R.A."/>
            <person name="Martin F."/>
            <person name="Silar P."/>
            <person name="Natvig D.O."/>
            <person name="Lalanne C."/>
            <person name="Gautier V."/>
            <person name="Ament-Velasquez S.L."/>
            <person name="Kruys A."/>
            <person name="Hutchinson M.I."/>
            <person name="Powell A.J."/>
            <person name="Barry K."/>
            <person name="Miller A.N."/>
            <person name="Grigoriev I.V."/>
            <person name="Debuchy R."/>
            <person name="Gladieux P."/>
            <person name="Hiltunen Thoren M."/>
            <person name="Johannesson H."/>
        </authorList>
    </citation>
    <scope>NUCLEOTIDE SEQUENCE</scope>
    <source>
        <strain evidence="1">CBS 314.62</strain>
    </source>
</reference>
<dbReference type="EMBL" id="JAULSO010000001">
    <property type="protein sequence ID" value="KAK3692673.1"/>
    <property type="molecule type" value="Genomic_DNA"/>
</dbReference>
<sequence>MLGPRRFAVRFSLVLSFYRHSQSRKIVVYGSSLGVDCGKVMRHAACIRIALPLNSTTASAKSAQPTKSSVVTRPFASRASIREVYQPVCRILSDLVRGICECRDYPLLTSGSGKML</sequence>
<dbReference type="AlphaFoldDB" id="A0AAE0XG02"/>
<comment type="caution">
    <text evidence="1">The sequence shown here is derived from an EMBL/GenBank/DDBJ whole genome shotgun (WGS) entry which is preliminary data.</text>
</comment>
<reference evidence="1" key="2">
    <citation type="submission" date="2023-06" db="EMBL/GenBank/DDBJ databases">
        <authorList>
            <consortium name="Lawrence Berkeley National Laboratory"/>
            <person name="Haridas S."/>
            <person name="Hensen N."/>
            <person name="Bonometti L."/>
            <person name="Westerberg I."/>
            <person name="Brannstrom I.O."/>
            <person name="Guillou S."/>
            <person name="Cros-Aarteil S."/>
            <person name="Calhoun S."/>
            <person name="Kuo A."/>
            <person name="Mondo S."/>
            <person name="Pangilinan J."/>
            <person name="Riley R."/>
            <person name="Labutti K."/>
            <person name="Andreopoulos B."/>
            <person name="Lipzen A."/>
            <person name="Chen C."/>
            <person name="Yanf M."/>
            <person name="Daum C."/>
            <person name="Ng V."/>
            <person name="Clum A."/>
            <person name="Steindorff A."/>
            <person name="Ohm R."/>
            <person name="Martin F."/>
            <person name="Silar P."/>
            <person name="Natvig D."/>
            <person name="Lalanne C."/>
            <person name="Gautier V."/>
            <person name="Ament-Velasquez S.L."/>
            <person name="Kruys A."/>
            <person name="Hutchinson M.I."/>
            <person name="Powell A.J."/>
            <person name="Barry K."/>
            <person name="Miller A.N."/>
            <person name="Grigoriev I.V."/>
            <person name="Debuchy R."/>
            <person name="Gladieux P."/>
            <person name="Thoren M.H."/>
            <person name="Johannesson H."/>
        </authorList>
    </citation>
    <scope>NUCLEOTIDE SEQUENCE</scope>
    <source>
        <strain evidence="1">CBS 314.62</strain>
    </source>
</reference>
<accession>A0AAE0XG02</accession>
<proteinExistence type="predicted"/>
<protein>
    <submittedName>
        <fullName evidence="1">Uncharacterized protein</fullName>
    </submittedName>
</protein>
<organism evidence="1 2">
    <name type="scientific">Podospora appendiculata</name>
    <dbReference type="NCBI Taxonomy" id="314037"/>
    <lineage>
        <taxon>Eukaryota</taxon>
        <taxon>Fungi</taxon>
        <taxon>Dikarya</taxon>
        <taxon>Ascomycota</taxon>
        <taxon>Pezizomycotina</taxon>
        <taxon>Sordariomycetes</taxon>
        <taxon>Sordariomycetidae</taxon>
        <taxon>Sordariales</taxon>
        <taxon>Podosporaceae</taxon>
        <taxon>Podospora</taxon>
    </lineage>
</organism>
<evidence type="ECO:0000313" key="1">
    <source>
        <dbReference type="EMBL" id="KAK3692673.1"/>
    </source>
</evidence>
<evidence type="ECO:0000313" key="2">
    <source>
        <dbReference type="Proteomes" id="UP001270362"/>
    </source>
</evidence>